<feature type="transmembrane region" description="Helical" evidence="7">
    <location>
        <begin position="49"/>
        <end position="70"/>
    </location>
</feature>
<feature type="transmembrane region" description="Helical" evidence="7">
    <location>
        <begin position="221"/>
        <end position="241"/>
    </location>
</feature>
<evidence type="ECO:0000313" key="9">
    <source>
        <dbReference type="Proteomes" id="UP000219356"/>
    </source>
</evidence>
<feature type="transmembrane region" description="Helical" evidence="7">
    <location>
        <begin position="346"/>
        <end position="368"/>
    </location>
</feature>
<feature type="transmembrane region" description="Helical" evidence="7">
    <location>
        <begin position="374"/>
        <end position="394"/>
    </location>
</feature>
<evidence type="ECO:0000256" key="5">
    <source>
        <dbReference type="ARBA" id="ARBA00022989"/>
    </source>
</evidence>
<dbReference type="CDD" id="cd06173">
    <property type="entry name" value="MFS_MefA_like"/>
    <property type="match status" value="1"/>
</dbReference>
<dbReference type="Pfam" id="PF05977">
    <property type="entry name" value="MFS_3"/>
    <property type="match status" value="1"/>
</dbReference>
<evidence type="ECO:0000256" key="2">
    <source>
        <dbReference type="ARBA" id="ARBA00022448"/>
    </source>
</evidence>
<dbReference type="GO" id="GO:0005886">
    <property type="term" value="C:plasma membrane"/>
    <property type="evidence" value="ECO:0007669"/>
    <property type="project" value="UniProtKB-SubCell"/>
</dbReference>
<evidence type="ECO:0000256" key="1">
    <source>
        <dbReference type="ARBA" id="ARBA00004651"/>
    </source>
</evidence>
<keyword evidence="3" id="KW-1003">Cell membrane</keyword>
<keyword evidence="4 7" id="KW-0812">Transmembrane</keyword>
<keyword evidence="2" id="KW-0813">Transport</keyword>
<feature type="transmembrane region" description="Helical" evidence="7">
    <location>
        <begin position="289"/>
        <end position="307"/>
    </location>
</feature>
<dbReference type="SUPFAM" id="SSF103473">
    <property type="entry name" value="MFS general substrate transporter"/>
    <property type="match status" value="1"/>
</dbReference>
<gene>
    <name evidence="8" type="ORF">SAMN05421503_3529</name>
</gene>
<protein>
    <submittedName>
        <fullName evidence="8">Transmembrane secretion effector</fullName>
    </submittedName>
</protein>
<proteinExistence type="predicted"/>
<evidence type="ECO:0000313" key="8">
    <source>
        <dbReference type="EMBL" id="SNZ18211.1"/>
    </source>
</evidence>
<organism evidence="8 9">
    <name type="scientific">Terribacillus aidingensis</name>
    <dbReference type="NCBI Taxonomy" id="586416"/>
    <lineage>
        <taxon>Bacteria</taxon>
        <taxon>Bacillati</taxon>
        <taxon>Bacillota</taxon>
        <taxon>Bacilli</taxon>
        <taxon>Bacillales</taxon>
        <taxon>Bacillaceae</taxon>
        <taxon>Terribacillus</taxon>
    </lineage>
</organism>
<feature type="transmembrane region" description="Helical" evidence="7">
    <location>
        <begin position="261"/>
        <end position="282"/>
    </location>
</feature>
<evidence type="ECO:0000256" key="4">
    <source>
        <dbReference type="ARBA" id="ARBA00022692"/>
    </source>
</evidence>
<reference evidence="9" key="1">
    <citation type="submission" date="2017-09" db="EMBL/GenBank/DDBJ databases">
        <authorList>
            <person name="Varghese N."/>
            <person name="Submissions S."/>
        </authorList>
    </citation>
    <scope>NUCLEOTIDE SEQUENCE [LARGE SCALE GENOMIC DNA]</scope>
    <source>
        <strain evidence="9">CGMCC 1.8913</strain>
    </source>
</reference>
<feature type="transmembrane region" description="Helical" evidence="7">
    <location>
        <begin position="82"/>
        <end position="100"/>
    </location>
</feature>
<keyword evidence="6 7" id="KW-0472">Membrane</keyword>
<sequence length="404" mass="45134">MYRDIWKNRHVIYYFSGGAVSQIGNVLSGLGFLFLAYRLTESNVQTTCIAIAETVPYLMFGLIGGAAADVMNRKKMMIMMDLLRFGITSVTVILYFQDWLNFYHLLTGSFLLQCSGCFFNPAHRAVLPELVKERQLPAANSAWDTIQRSASLAGPILAVWMLAKGDIVYLFIADALSFAISAVCISRLPPIPRLTKQESLSLSSLYKSMWAFVQYGKNNSVLVRLFSITFLVVFFNTWVWQVGMLLAFEEITTNGERWFNALQIFYGIAATIISVLLPYLLNQLNMKKYLIGSIIWGLGISLIGFVYELPFFFIGALLIGIGLPISSLTRVYLIQTSVPKSMLGRAFSTNTVLLYAANTLSLSIYASLLPVLSIRMFMLISGLAILLVVCLYVFNSLFRKSPGV</sequence>
<dbReference type="Gene3D" id="1.20.1250.20">
    <property type="entry name" value="MFS general substrate transporter like domains"/>
    <property type="match status" value="1"/>
</dbReference>
<dbReference type="InterPro" id="IPR036259">
    <property type="entry name" value="MFS_trans_sf"/>
</dbReference>
<dbReference type="Proteomes" id="UP000219356">
    <property type="component" value="Unassembled WGS sequence"/>
</dbReference>
<dbReference type="AlphaFoldDB" id="A0A285PEB7"/>
<keyword evidence="9" id="KW-1185">Reference proteome</keyword>
<dbReference type="PANTHER" id="PTHR23513:SF6">
    <property type="entry name" value="MAJOR FACILITATOR SUPERFAMILY ASSOCIATED DOMAIN-CONTAINING PROTEIN"/>
    <property type="match status" value="1"/>
</dbReference>
<dbReference type="EMBL" id="OBEK01000009">
    <property type="protein sequence ID" value="SNZ18211.1"/>
    <property type="molecule type" value="Genomic_DNA"/>
</dbReference>
<dbReference type="PANTHER" id="PTHR23513">
    <property type="entry name" value="INTEGRAL MEMBRANE EFFLUX PROTEIN-RELATED"/>
    <property type="match status" value="1"/>
</dbReference>
<evidence type="ECO:0000256" key="3">
    <source>
        <dbReference type="ARBA" id="ARBA00022475"/>
    </source>
</evidence>
<feature type="transmembrane region" description="Helical" evidence="7">
    <location>
        <begin position="12"/>
        <end position="37"/>
    </location>
</feature>
<keyword evidence="5 7" id="KW-1133">Transmembrane helix</keyword>
<dbReference type="OrthoDB" id="9775268at2"/>
<name>A0A285PEB7_9BACI</name>
<accession>A0A285PEB7</accession>
<dbReference type="InterPro" id="IPR010290">
    <property type="entry name" value="TM_effector"/>
</dbReference>
<feature type="transmembrane region" description="Helical" evidence="7">
    <location>
        <begin position="167"/>
        <end position="188"/>
    </location>
</feature>
<feature type="transmembrane region" description="Helical" evidence="7">
    <location>
        <begin position="313"/>
        <end position="334"/>
    </location>
</feature>
<evidence type="ECO:0000256" key="6">
    <source>
        <dbReference type="ARBA" id="ARBA00023136"/>
    </source>
</evidence>
<evidence type="ECO:0000256" key="7">
    <source>
        <dbReference type="SAM" id="Phobius"/>
    </source>
</evidence>
<dbReference type="RefSeq" id="WP_097043660.1">
    <property type="nucleotide sequence ID" value="NZ_OBEK01000009.1"/>
</dbReference>
<comment type="subcellular location">
    <subcellularLocation>
        <location evidence="1">Cell membrane</location>
        <topology evidence="1">Multi-pass membrane protein</topology>
    </subcellularLocation>
</comment>